<keyword evidence="2" id="KW-1185">Reference proteome</keyword>
<evidence type="ECO:0000313" key="2">
    <source>
        <dbReference type="Proteomes" id="UP001519921"/>
    </source>
</evidence>
<evidence type="ECO:0000313" key="1">
    <source>
        <dbReference type="EMBL" id="MBW6408468.1"/>
    </source>
</evidence>
<protein>
    <submittedName>
        <fullName evidence="1">Uncharacterized protein</fullName>
    </submittedName>
</protein>
<reference evidence="1 2" key="1">
    <citation type="submission" date="2021-07" db="EMBL/GenBank/DDBJ databases">
        <title>Clostridium weizhouense sp. nov., an anaerobic bacterium isolated from activated sludge of Petroleum wastewater.</title>
        <authorList>
            <person name="Li Q."/>
        </authorList>
    </citation>
    <scope>NUCLEOTIDE SEQUENCE [LARGE SCALE GENOMIC DNA]</scope>
    <source>
        <strain evidence="1 2">YB-6</strain>
    </source>
</reference>
<dbReference type="EMBL" id="JAHXPT010000001">
    <property type="protein sequence ID" value="MBW6408468.1"/>
    <property type="molecule type" value="Genomic_DNA"/>
</dbReference>
<dbReference type="RefSeq" id="WP_219778017.1">
    <property type="nucleotide sequence ID" value="NZ_JAHXPT010000001.1"/>
</dbReference>
<dbReference type="Proteomes" id="UP001519921">
    <property type="component" value="Unassembled WGS sequence"/>
</dbReference>
<gene>
    <name evidence="1" type="ORF">KYD98_00010</name>
</gene>
<proteinExistence type="predicted"/>
<organism evidence="1 2">
    <name type="scientific">Clostridium weizhouense</name>
    <dbReference type="NCBI Taxonomy" id="2859781"/>
    <lineage>
        <taxon>Bacteria</taxon>
        <taxon>Bacillati</taxon>
        <taxon>Bacillota</taxon>
        <taxon>Clostridia</taxon>
        <taxon>Eubacteriales</taxon>
        <taxon>Clostridiaceae</taxon>
        <taxon>Clostridium</taxon>
    </lineage>
</organism>
<sequence length="98" mass="11412">MKYSELRELNCIFDGIEFTPIYKIDNYIPIKDDQGNTIDFELDGFKLIKTAEQNYKNSIKVVSKEKTETEILKQQLLETQSLVAELRYKSILKENGGM</sequence>
<comment type="caution">
    <text evidence="1">The sequence shown here is derived from an EMBL/GenBank/DDBJ whole genome shotgun (WGS) entry which is preliminary data.</text>
</comment>
<name>A0ABS7AIH9_9CLOT</name>
<accession>A0ABS7AIH9</accession>